<dbReference type="InterPro" id="IPR006059">
    <property type="entry name" value="SBP"/>
</dbReference>
<evidence type="ECO:0000256" key="2">
    <source>
        <dbReference type="ARBA" id="ARBA00022448"/>
    </source>
</evidence>
<dbReference type="AlphaFoldDB" id="A0A239BB07"/>
<evidence type="ECO:0000313" key="5">
    <source>
        <dbReference type="Proteomes" id="UP000198280"/>
    </source>
</evidence>
<dbReference type="InterPro" id="IPR050490">
    <property type="entry name" value="Bact_solute-bd_prot1"/>
</dbReference>
<evidence type="ECO:0000256" key="3">
    <source>
        <dbReference type="ARBA" id="ARBA00022729"/>
    </source>
</evidence>
<dbReference type="Pfam" id="PF13416">
    <property type="entry name" value="SBP_bac_8"/>
    <property type="match status" value="1"/>
</dbReference>
<name>A0A239BB07_9ACTN</name>
<organism evidence="4 5">
    <name type="scientific">Actinacidiphila glaucinigra</name>
    <dbReference type="NCBI Taxonomy" id="235986"/>
    <lineage>
        <taxon>Bacteria</taxon>
        <taxon>Bacillati</taxon>
        <taxon>Actinomycetota</taxon>
        <taxon>Actinomycetes</taxon>
        <taxon>Kitasatosporales</taxon>
        <taxon>Streptomycetaceae</taxon>
        <taxon>Actinacidiphila</taxon>
    </lineage>
</organism>
<reference evidence="4 5" key="1">
    <citation type="submission" date="2017-06" db="EMBL/GenBank/DDBJ databases">
        <authorList>
            <person name="Kim H.J."/>
            <person name="Triplett B.A."/>
        </authorList>
    </citation>
    <scope>NUCLEOTIDE SEQUENCE [LARGE SCALE GENOMIC DNA]</scope>
    <source>
        <strain evidence="4 5">CGMCC 4.1858</strain>
    </source>
</reference>
<keyword evidence="4" id="KW-0762">Sugar transport</keyword>
<dbReference type="EMBL" id="FZOF01000002">
    <property type="protein sequence ID" value="SNS04751.1"/>
    <property type="molecule type" value="Genomic_DNA"/>
</dbReference>
<keyword evidence="5" id="KW-1185">Reference proteome</keyword>
<protein>
    <submittedName>
        <fullName evidence="4">Multiple sugar transport system substrate-binding protein</fullName>
    </submittedName>
</protein>
<dbReference type="PANTHER" id="PTHR43649">
    <property type="entry name" value="ARABINOSE-BINDING PROTEIN-RELATED"/>
    <property type="match status" value="1"/>
</dbReference>
<proteinExistence type="inferred from homology"/>
<dbReference type="SUPFAM" id="SSF53850">
    <property type="entry name" value="Periplasmic binding protein-like II"/>
    <property type="match status" value="1"/>
</dbReference>
<comment type="similarity">
    <text evidence="1">Belongs to the bacterial solute-binding protein 1 family.</text>
</comment>
<evidence type="ECO:0000313" key="4">
    <source>
        <dbReference type="EMBL" id="SNS04751.1"/>
    </source>
</evidence>
<keyword evidence="2" id="KW-0813">Transport</keyword>
<evidence type="ECO:0000256" key="1">
    <source>
        <dbReference type="ARBA" id="ARBA00008520"/>
    </source>
</evidence>
<sequence length="463" mass="49129">MGPAGAGGALRPPRPARRRRRALGVLLLLATAACGGPATAPAPEPDRSRPLIVASDADLTAGGQPGVRRALIDQWNRRNPDRPARLVELPSASDEQRSELIGAFQSGTAAYDVVNLDISWIAEFADSGLLRPLDPALVDGDFLRQAADAGRWKGRTYAVPFNTDVGLLYYRTDDLAKAGRRPADLRGYAKIGDLLADVRPLGHAAYTTQLRAYEGLTVNTLETFWTAGVELVDGDGRYIGTEDGLREGLDELGRLGAANNLNPESLEADESVTLAQFTEGQSVLMRNWPYAYNRLDATLAPGVRFGVARLPGVAALGGQSLGVAATSDRPGDAADLIRFLTGRDAQHALLSAGFAPARRSAYGAGDVNCDDPHDPRAWFYDRPAGRGSEPSPSPSAATPGYTTLLRCALQAARARPATAHYVTFTRVLQREVHGMLAAHRSADASAERLGGRLGRALGGRGPG</sequence>
<dbReference type="PANTHER" id="PTHR43649:SF34">
    <property type="entry name" value="ABC TRANSPORTER PERIPLASMIC-BINDING PROTEIN YCJN-RELATED"/>
    <property type="match status" value="1"/>
</dbReference>
<dbReference type="Proteomes" id="UP000198280">
    <property type="component" value="Unassembled WGS sequence"/>
</dbReference>
<keyword evidence="3" id="KW-0732">Signal</keyword>
<dbReference type="Gene3D" id="3.40.190.10">
    <property type="entry name" value="Periplasmic binding protein-like II"/>
    <property type="match status" value="2"/>
</dbReference>
<gene>
    <name evidence="4" type="ORF">SAMN05216252_102491</name>
</gene>
<accession>A0A239BB07</accession>